<dbReference type="Proteomes" id="UP000545761">
    <property type="component" value="Unassembled WGS sequence"/>
</dbReference>
<sequence length="377" mass="42288">MPGACARRAAPAPRRVPVRGRAGGRGQRHVLRLPQRDRDPGGGPVTTAAARRSAALSSRIAGFPFPFRADTYRYSTNVEPARVPVATEAGGWGGGILDIDGEYAAELAERERILAADPTRLTVLPHMRPACWDALRTLLRELAAQHPDMMELRRDGDELVWRNELLGIEQRFRDGDDDTLPGGPLGFLGSQIQDDIVLLDQREGSLWADAGLVTFAADWSLHFDVGMRFLEVHGPVPRVHEEGVISRAERFLMRLQPGQEYRRTNWTMSVDRRLDQSTEVYPLWGRDRRLIAEAPADELAERLQLRVEVQHLIRLGASGAVLFLIRTYLLSLAELAQVPAWRTRFGRVLAELPDDMAEYKGLTRFRRAAADWLLPDS</sequence>
<gene>
    <name evidence="2" type="ORF">H1D24_38935</name>
</gene>
<dbReference type="AlphaFoldDB" id="A0A7W0IDR0"/>
<dbReference type="EMBL" id="JACEHE010000049">
    <property type="protein sequence ID" value="MBA2951572.1"/>
    <property type="molecule type" value="Genomic_DNA"/>
</dbReference>
<dbReference type="Pfam" id="PF11927">
    <property type="entry name" value="HODM_asu-like"/>
    <property type="match status" value="1"/>
</dbReference>
<accession>A0A7W0IDR0</accession>
<evidence type="ECO:0000256" key="1">
    <source>
        <dbReference type="SAM" id="MobiDB-lite"/>
    </source>
</evidence>
<feature type="compositionally biased region" description="Low complexity" evidence="1">
    <location>
        <begin position="1"/>
        <end position="15"/>
    </location>
</feature>
<proteinExistence type="predicted"/>
<evidence type="ECO:0000313" key="2">
    <source>
        <dbReference type="EMBL" id="MBA2951572.1"/>
    </source>
</evidence>
<dbReference type="InterPro" id="IPR021848">
    <property type="entry name" value="HODM_asu-like"/>
</dbReference>
<evidence type="ECO:0000313" key="3">
    <source>
        <dbReference type="Proteomes" id="UP000545761"/>
    </source>
</evidence>
<protein>
    <submittedName>
        <fullName evidence="2">DUF3445 domain-containing protein</fullName>
    </submittedName>
</protein>
<reference evidence="2 3" key="1">
    <citation type="submission" date="2020-07" db="EMBL/GenBank/DDBJ databases">
        <title>Streptomyces isolated from Indian soil.</title>
        <authorList>
            <person name="Mandal S."/>
            <person name="Maiti P.K."/>
        </authorList>
    </citation>
    <scope>NUCLEOTIDE SEQUENCE [LARGE SCALE GENOMIC DNA]</scope>
    <source>
        <strain evidence="2 3">PSKA28</strain>
    </source>
</reference>
<name>A0A7W0IDR0_9ACTN</name>
<feature type="region of interest" description="Disordered" evidence="1">
    <location>
        <begin position="1"/>
        <end position="47"/>
    </location>
</feature>
<organism evidence="2 3">
    <name type="scientific">Streptomyces himalayensis subsp. himalayensis</name>
    <dbReference type="NCBI Taxonomy" id="2756131"/>
    <lineage>
        <taxon>Bacteria</taxon>
        <taxon>Bacillati</taxon>
        <taxon>Actinomycetota</taxon>
        <taxon>Actinomycetes</taxon>
        <taxon>Kitasatosporales</taxon>
        <taxon>Streptomycetaceae</taxon>
        <taxon>Streptomyces</taxon>
        <taxon>Streptomyces himalayensis</taxon>
    </lineage>
</organism>
<comment type="caution">
    <text evidence="2">The sequence shown here is derived from an EMBL/GenBank/DDBJ whole genome shotgun (WGS) entry which is preliminary data.</text>
</comment>